<feature type="transmembrane region" description="Helical" evidence="2">
    <location>
        <begin position="12"/>
        <end position="36"/>
    </location>
</feature>
<sequence length="122" mass="12713">MDNAPLDIAAAHGAAIGIWPFVAGLVLVALLIGAFWMGARIRRREPAPPRPDEQPRLPGSGPVGSVLENREPDEVPRDGGRLTPHRLPGHGNAGTRTGAPAPRPRWDAGGSGSFDSGGPGRH</sequence>
<dbReference type="InterPro" id="IPR045513">
    <property type="entry name" value="DUF6479"/>
</dbReference>
<protein>
    <submittedName>
        <fullName evidence="3">DUF6479 family protein</fullName>
    </submittedName>
</protein>
<keyword evidence="2" id="KW-0812">Transmembrane</keyword>
<keyword evidence="4" id="KW-1185">Reference proteome</keyword>
<feature type="compositionally biased region" description="Basic and acidic residues" evidence="1">
    <location>
        <begin position="44"/>
        <end position="55"/>
    </location>
</feature>
<dbReference type="Pfam" id="PF20087">
    <property type="entry name" value="DUF6479"/>
    <property type="match status" value="1"/>
</dbReference>
<evidence type="ECO:0000313" key="4">
    <source>
        <dbReference type="Proteomes" id="UP001595824"/>
    </source>
</evidence>
<feature type="region of interest" description="Disordered" evidence="1">
    <location>
        <begin position="44"/>
        <end position="122"/>
    </location>
</feature>
<evidence type="ECO:0000256" key="1">
    <source>
        <dbReference type="SAM" id="MobiDB-lite"/>
    </source>
</evidence>
<keyword evidence="2" id="KW-1133">Transmembrane helix</keyword>
<dbReference type="RefSeq" id="WP_381738148.1">
    <property type="nucleotide sequence ID" value="NZ_JBHSDP010000009.1"/>
</dbReference>
<feature type="compositionally biased region" description="Basic and acidic residues" evidence="1">
    <location>
        <begin position="68"/>
        <end position="80"/>
    </location>
</feature>
<evidence type="ECO:0000313" key="3">
    <source>
        <dbReference type="EMBL" id="MFC4328094.1"/>
    </source>
</evidence>
<keyword evidence="2" id="KW-0472">Membrane</keyword>
<dbReference type="Proteomes" id="UP001595824">
    <property type="component" value="Unassembled WGS sequence"/>
</dbReference>
<proteinExistence type="predicted"/>
<feature type="compositionally biased region" description="Gly residues" evidence="1">
    <location>
        <begin position="109"/>
        <end position="122"/>
    </location>
</feature>
<accession>A0ABV8TBU1</accession>
<gene>
    <name evidence="3" type="ORF">ACFPC0_09650</name>
</gene>
<reference evidence="4" key="1">
    <citation type="journal article" date="2019" name="Int. J. Syst. Evol. Microbiol.">
        <title>The Global Catalogue of Microorganisms (GCM) 10K type strain sequencing project: providing services to taxonomists for standard genome sequencing and annotation.</title>
        <authorList>
            <consortium name="The Broad Institute Genomics Platform"/>
            <consortium name="The Broad Institute Genome Sequencing Center for Infectious Disease"/>
            <person name="Wu L."/>
            <person name="Ma J."/>
        </authorList>
    </citation>
    <scope>NUCLEOTIDE SEQUENCE [LARGE SCALE GENOMIC DNA]</scope>
    <source>
        <strain evidence="4">PCU 347</strain>
    </source>
</reference>
<name>A0ABV8TBU1_9ACTN</name>
<organism evidence="3 4">
    <name type="scientific">Streptomyces andamanensis</name>
    <dbReference type="NCBI Taxonomy" id="1565035"/>
    <lineage>
        <taxon>Bacteria</taxon>
        <taxon>Bacillati</taxon>
        <taxon>Actinomycetota</taxon>
        <taxon>Actinomycetes</taxon>
        <taxon>Kitasatosporales</taxon>
        <taxon>Streptomycetaceae</taxon>
        <taxon>Streptomyces</taxon>
    </lineage>
</organism>
<comment type="caution">
    <text evidence="3">The sequence shown here is derived from an EMBL/GenBank/DDBJ whole genome shotgun (WGS) entry which is preliminary data.</text>
</comment>
<dbReference type="EMBL" id="JBHSDP010000009">
    <property type="protein sequence ID" value="MFC4328094.1"/>
    <property type="molecule type" value="Genomic_DNA"/>
</dbReference>
<evidence type="ECO:0000256" key="2">
    <source>
        <dbReference type="SAM" id="Phobius"/>
    </source>
</evidence>